<protein>
    <recommendedName>
        <fullName evidence="3">Curli production assembly/transport component CsgG</fullName>
    </recommendedName>
</protein>
<dbReference type="EMBL" id="CP018889">
    <property type="protein sequence ID" value="AUI68194.1"/>
    <property type="molecule type" value="Genomic_DNA"/>
</dbReference>
<dbReference type="PROSITE" id="PS51257">
    <property type="entry name" value="PROKAR_LIPOPROTEIN"/>
    <property type="match status" value="1"/>
</dbReference>
<dbReference type="RefSeq" id="WP_062147497.1">
    <property type="nucleotide sequence ID" value="NZ_CP012373.2"/>
</dbReference>
<accession>A0A2N9YCQ2</accession>
<gene>
    <name evidence="1" type="ORF">BLE401_05425</name>
</gene>
<name>A0A2N9YCQ2_9GAMM</name>
<dbReference type="AlphaFoldDB" id="A0A2N9YCQ2"/>
<dbReference type="Proteomes" id="UP000234271">
    <property type="component" value="Chromosome"/>
</dbReference>
<reference evidence="2" key="1">
    <citation type="submission" date="2016-12" db="EMBL/GenBank/DDBJ databases">
        <title>Complete Genome Sequence of Beggiatoa leptomitiformis D-401.</title>
        <authorList>
            <person name="Fomenkov A."/>
            <person name="Vincze T."/>
            <person name="Grabovich M."/>
            <person name="Anton B.P."/>
            <person name="Dubinina G."/>
            <person name="Orlova M."/>
            <person name="Belousova E."/>
            <person name="Roberts R.J."/>
        </authorList>
    </citation>
    <scope>NUCLEOTIDE SEQUENCE [LARGE SCALE GENOMIC DNA]</scope>
    <source>
        <strain evidence="2">D-401</strain>
    </source>
</reference>
<dbReference type="STRING" id="288004.AL038_00620"/>
<dbReference type="KEGG" id="blep:AL038_00620"/>
<evidence type="ECO:0008006" key="3">
    <source>
        <dbReference type="Google" id="ProtNLM"/>
    </source>
</evidence>
<proteinExistence type="predicted"/>
<dbReference type="Gene3D" id="3.40.50.10610">
    <property type="entry name" value="ABC-type transport auxiliary lipoprotein component"/>
    <property type="match status" value="1"/>
</dbReference>
<keyword evidence="2" id="KW-1185">Reference proteome</keyword>
<evidence type="ECO:0000313" key="1">
    <source>
        <dbReference type="EMBL" id="AUI68194.1"/>
    </source>
</evidence>
<dbReference type="OrthoDB" id="7052188at2"/>
<organism evidence="1 2">
    <name type="scientific">Beggiatoa leptomitoformis</name>
    <dbReference type="NCBI Taxonomy" id="288004"/>
    <lineage>
        <taxon>Bacteria</taxon>
        <taxon>Pseudomonadati</taxon>
        <taxon>Pseudomonadota</taxon>
        <taxon>Gammaproteobacteria</taxon>
        <taxon>Thiotrichales</taxon>
        <taxon>Thiotrichaceae</taxon>
        <taxon>Beggiatoa</taxon>
    </lineage>
</organism>
<sequence length="455" mass="50880">MLSAVKKKQFTSYLIGLLNLLLISCSTTDQLQRVKEPETLPTPRKTVLSDGLACFGDMLAEYRRLETFGQQLRPLNIAIVSVKDATGISSEEYNHEVPSNMTELALGVAAKIGGALRIANIPADEEITNALRLKQLGFTQYEQAFKVKQYLSDAIVIYGALTEYDRLLDNAKRSFNAGSDFGGGKGATTVDFSTATVTNIARITMDFRIVFNGTGDIVNHASATNTLLLYQNAHDLSFGISINSQSIGHLTSITEVDARHAAIRLLVEMGLISSLGKYNLVPYWQCLPTATHSPYIAVTDVLTAEKPHDENDIRDADVINAIKAEFENFEYLESHTNVHKHLPRAQNDMLVSFQTTLPTVKEITEQFSTDTIQALQSQGWRRFDGRQTKLKKLLTLHQHNHQELAHLSLQETLQRLTTDYIKAGILDETVTVTDSRLYVALWLNLPIRHNARWEY</sequence>
<evidence type="ECO:0000313" key="2">
    <source>
        <dbReference type="Proteomes" id="UP000234271"/>
    </source>
</evidence>